<dbReference type="EMBL" id="LBVU01000003">
    <property type="protein sequence ID" value="KKQ92174.1"/>
    <property type="molecule type" value="Genomic_DNA"/>
</dbReference>
<dbReference type="AlphaFoldDB" id="A0A0G0P259"/>
<evidence type="ECO:0000313" key="3">
    <source>
        <dbReference type="EMBL" id="KKQ92174.1"/>
    </source>
</evidence>
<proteinExistence type="predicted"/>
<name>A0A0G0P259_9BACT</name>
<dbReference type="InterPro" id="IPR025420">
    <property type="entry name" value="DUF4143"/>
</dbReference>
<evidence type="ECO:0000259" key="2">
    <source>
        <dbReference type="Pfam" id="PF13635"/>
    </source>
</evidence>
<dbReference type="InterPro" id="IPR041682">
    <property type="entry name" value="AAA_14"/>
</dbReference>
<sequence length="414" mass="48312">MSLGVDKKAHFCHNFDTKMIKRLLFYKLQKYIDSKEAIVITGMRQVGKTTLMRQMFEELGTSPKLWFDFDNPIDQKIFEDVDYNNIFKRLQNLANSDKFAVFVDEIQNFPEITKIIKYLIDHYSVKFIVTGSSNYYMKNLFPESLSGRKFIFDLAPMNFQEYLYFKESKKIVKVLKYSELDIDKVVLESNIFDHKKYETYYNEYLEFGGFPGVVVAKDIEEKKMILKNIFKSFFEKDIKMLNDYSDIRELRDLILLLVPRVGSMLDISKIASELGVKRSKIYSYIEFLQGIYIIKLLPKFSESVDKSIAGGKKVYFSDTGLLRSIGDINEAQTFENTLANQLSQYGDVSFYNKRNTSEIDFIINKEIAFEAKLTGTEDYLKTLKKLSSSLNINKAFIVSKHFREEEGIISPTIF</sequence>
<dbReference type="STRING" id="1618572.UT17_C0003G0197"/>
<feature type="domain" description="AAA" evidence="1">
    <location>
        <begin position="35"/>
        <end position="163"/>
    </location>
</feature>
<dbReference type="Pfam" id="PF13173">
    <property type="entry name" value="AAA_14"/>
    <property type="match status" value="1"/>
</dbReference>
<dbReference type="Pfam" id="PF13635">
    <property type="entry name" value="DUF4143"/>
    <property type="match status" value="1"/>
</dbReference>
<gene>
    <name evidence="3" type="ORF">UT17_C0003G0197</name>
</gene>
<dbReference type="SUPFAM" id="SSF52540">
    <property type="entry name" value="P-loop containing nucleoside triphosphate hydrolases"/>
    <property type="match status" value="1"/>
</dbReference>
<dbReference type="InterPro" id="IPR027417">
    <property type="entry name" value="P-loop_NTPase"/>
</dbReference>
<protein>
    <submittedName>
        <fullName evidence="3">ATPase</fullName>
    </submittedName>
</protein>
<dbReference type="Gene3D" id="3.40.50.300">
    <property type="entry name" value="P-loop containing nucleotide triphosphate hydrolases"/>
    <property type="match status" value="2"/>
</dbReference>
<accession>A0A0G0P259</accession>
<organism evidence="3 4">
    <name type="scientific">Candidatus Woesebacteria bacterium GW2011_GWB1_39_10</name>
    <dbReference type="NCBI Taxonomy" id="1618572"/>
    <lineage>
        <taxon>Bacteria</taxon>
        <taxon>Candidatus Woeseibacteriota</taxon>
    </lineage>
</organism>
<dbReference type="PANTHER" id="PTHR43566">
    <property type="entry name" value="CONSERVED PROTEIN"/>
    <property type="match status" value="1"/>
</dbReference>
<reference evidence="3 4" key="1">
    <citation type="journal article" date="2015" name="Nature">
        <title>rRNA introns, odd ribosomes, and small enigmatic genomes across a large radiation of phyla.</title>
        <authorList>
            <person name="Brown C.T."/>
            <person name="Hug L.A."/>
            <person name="Thomas B.C."/>
            <person name="Sharon I."/>
            <person name="Castelle C.J."/>
            <person name="Singh A."/>
            <person name="Wilkins M.J."/>
            <person name="Williams K.H."/>
            <person name="Banfield J.F."/>
        </authorList>
    </citation>
    <scope>NUCLEOTIDE SEQUENCE [LARGE SCALE GENOMIC DNA]</scope>
</reference>
<dbReference type="PANTHER" id="PTHR43566:SF1">
    <property type="entry name" value="AAA+ ATPASE DOMAIN-CONTAINING PROTEIN"/>
    <property type="match status" value="1"/>
</dbReference>
<comment type="caution">
    <text evidence="3">The sequence shown here is derived from an EMBL/GenBank/DDBJ whole genome shotgun (WGS) entry which is preliminary data.</text>
</comment>
<dbReference type="Proteomes" id="UP000034774">
    <property type="component" value="Unassembled WGS sequence"/>
</dbReference>
<feature type="domain" description="DUF4143" evidence="2">
    <location>
        <begin position="235"/>
        <end position="373"/>
    </location>
</feature>
<evidence type="ECO:0000313" key="4">
    <source>
        <dbReference type="Proteomes" id="UP000034774"/>
    </source>
</evidence>
<evidence type="ECO:0000259" key="1">
    <source>
        <dbReference type="Pfam" id="PF13173"/>
    </source>
</evidence>